<feature type="signal peptide" evidence="2">
    <location>
        <begin position="1"/>
        <end position="18"/>
    </location>
</feature>
<evidence type="ECO:0000313" key="4">
    <source>
        <dbReference type="Proteomes" id="UP001160625"/>
    </source>
</evidence>
<name>A0ABT6MWW0_9SPHN</name>
<evidence type="ECO:0008006" key="5">
    <source>
        <dbReference type="Google" id="ProtNLM"/>
    </source>
</evidence>
<feature type="compositionally biased region" description="Low complexity" evidence="1">
    <location>
        <begin position="19"/>
        <end position="71"/>
    </location>
</feature>
<feature type="chain" id="PRO_5047020263" description="Phosphate starvation-inducible protein PsiF" evidence="2">
    <location>
        <begin position="19"/>
        <end position="118"/>
    </location>
</feature>
<proteinExistence type="predicted"/>
<sequence length="118" mass="11431">MKIILFASALALSTAAIAQDATAPATPPADATAPAATPDASTPPAAPATPDATAPAAAPDASAAPAATDSSGNMAGAQQAASSVDDSNLPKCSKTVTDKCVQSGGHATAHKHWTKKKK</sequence>
<keyword evidence="4" id="KW-1185">Reference proteome</keyword>
<evidence type="ECO:0000256" key="2">
    <source>
        <dbReference type="SAM" id="SignalP"/>
    </source>
</evidence>
<keyword evidence="2" id="KW-0732">Signal</keyword>
<evidence type="ECO:0000313" key="3">
    <source>
        <dbReference type="EMBL" id="MDH7637524.1"/>
    </source>
</evidence>
<organism evidence="3 4">
    <name type="scientific">Sphingomonas oryzagri</name>
    <dbReference type="NCBI Taxonomy" id="3042314"/>
    <lineage>
        <taxon>Bacteria</taxon>
        <taxon>Pseudomonadati</taxon>
        <taxon>Pseudomonadota</taxon>
        <taxon>Alphaproteobacteria</taxon>
        <taxon>Sphingomonadales</taxon>
        <taxon>Sphingomonadaceae</taxon>
        <taxon>Sphingomonas</taxon>
    </lineage>
</organism>
<gene>
    <name evidence="3" type="ORF">QGN17_02155</name>
</gene>
<feature type="compositionally biased region" description="Basic residues" evidence="1">
    <location>
        <begin position="108"/>
        <end position="118"/>
    </location>
</feature>
<dbReference type="EMBL" id="JARYGZ010000001">
    <property type="protein sequence ID" value="MDH7637524.1"/>
    <property type="molecule type" value="Genomic_DNA"/>
</dbReference>
<protein>
    <recommendedName>
        <fullName evidence="5">Phosphate starvation-inducible protein PsiF</fullName>
    </recommendedName>
</protein>
<dbReference type="Proteomes" id="UP001160625">
    <property type="component" value="Unassembled WGS sequence"/>
</dbReference>
<feature type="region of interest" description="Disordered" evidence="1">
    <location>
        <begin position="19"/>
        <end position="118"/>
    </location>
</feature>
<evidence type="ECO:0000256" key="1">
    <source>
        <dbReference type="SAM" id="MobiDB-lite"/>
    </source>
</evidence>
<dbReference type="RefSeq" id="WP_281042876.1">
    <property type="nucleotide sequence ID" value="NZ_JARYGZ010000001.1"/>
</dbReference>
<reference evidence="3" key="1">
    <citation type="submission" date="2023-04" db="EMBL/GenBank/DDBJ databases">
        <title>Sphingomonas sp. MAHUQ-71 isolated from rice field.</title>
        <authorList>
            <person name="Huq M.A."/>
        </authorList>
    </citation>
    <scope>NUCLEOTIDE SEQUENCE</scope>
    <source>
        <strain evidence="3">MAHUQ-71</strain>
    </source>
</reference>
<comment type="caution">
    <text evidence="3">The sequence shown here is derived from an EMBL/GenBank/DDBJ whole genome shotgun (WGS) entry which is preliminary data.</text>
</comment>
<accession>A0ABT6MWW0</accession>